<accession>A0ABZ2K9H4</accession>
<dbReference type="RefSeq" id="WP_394845901.1">
    <property type="nucleotide sequence ID" value="NZ_CP089982.1"/>
</dbReference>
<sequence>MNLRPQNQPFAMQLERFPEEDEEEFDRNRSTHMAQITNAAQDLGFEGYWFNDKCVSWLERKDGSVLYVETVYFQIYTRGYFNDSKERDFVQEYLTECVGLSPAK</sequence>
<gene>
    <name evidence="1" type="ORF">LZC95_00370</name>
</gene>
<name>A0ABZ2K9H4_9BACT</name>
<proteinExistence type="predicted"/>
<dbReference type="EMBL" id="CP089982">
    <property type="protein sequence ID" value="WXA95294.1"/>
    <property type="molecule type" value="Genomic_DNA"/>
</dbReference>
<keyword evidence="2" id="KW-1185">Reference proteome</keyword>
<organism evidence="1 2">
    <name type="scientific">Pendulispora brunnea</name>
    <dbReference type="NCBI Taxonomy" id="2905690"/>
    <lineage>
        <taxon>Bacteria</taxon>
        <taxon>Pseudomonadati</taxon>
        <taxon>Myxococcota</taxon>
        <taxon>Myxococcia</taxon>
        <taxon>Myxococcales</taxon>
        <taxon>Sorangiineae</taxon>
        <taxon>Pendulisporaceae</taxon>
        <taxon>Pendulispora</taxon>
    </lineage>
</organism>
<evidence type="ECO:0000313" key="1">
    <source>
        <dbReference type="EMBL" id="WXA95294.1"/>
    </source>
</evidence>
<reference evidence="1 2" key="1">
    <citation type="submission" date="2021-12" db="EMBL/GenBank/DDBJ databases">
        <title>Discovery of the Pendulisporaceae a myxobacterial family with distinct sporulation behavior and unique specialized metabolism.</title>
        <authorList>
            <person name="Garcia R."/>
            <person name="Popoff A."/>
            <person name="Bader C.D."/>
            <person name="Loehr J."/>
            <person name="Walesch S."/>
            <person name="Walt C."/>
            <person name="Boldt J."/>
            <person name="Bunk B."/>
            <person name="Haeckl F.J.F.P.J."/>
            <person name="Gunesch A.P."/>
            <person name="Birkelbach J."/>
            <person name="Nuebel U."/>
            <person name="Pietschmann T."/>
            <person name="Bach T."/>
            <person name="Mueller R."/>
        </authorList>
    </citation>
    <scope>NUCLEOTIDE SEQUENCE [LARGE SCALE GENOMIC DNA]</scope>
    <source>
        <strain evidence="1 2">MSr12523</strain>
    </source>
</reference>
<protein>
    <submittedName>
        <fullName evidence="1">Uncharacterized protein</fullName>
    </submittedName>
</protein>
<dbReference type="Proteomes" id="UP001379533">
    <property type="component" value="Chromosome"/>
</dbReference>
<evidence type="ECO:0000313" key="2">
    <source>
        <dbReference type="Proteomes" id="UP001379533"/>
    </source>
</evidence>